<reference evidence="1" key="1">
    <citation type="submission" date="2022-07" db="EMBL/GenBank/DDBJ databases">
        <title>Phylogenomic reconstructions and comparative analyses of Kickxellomycotina fungi.</title>
        <authorList>
            <person name="Reynolds N.K."/>
            <person name="Stajich J.E."/>
            <person name="Barry K."/>
            <person name="Grigoriev I.V."/>
            <person name="Crous P."/>
            <person name="Smith M.E."/>
        </authorList>
    </citation>
    <scope>NUCLEOTIDE SEQUENCE</scope>
    <source>
        <strain evidence="1">NBRC 100468</strain>
    </source>
</reference>
<evidence type="ECO:0000313" key="2">
    <source>
        <dbReference type="Proteomes" id="UP001150538"/>
    </source>
</evidence>
<dbReference type="EMBL" id="JANBPU010000096">
    <property type="protein sequence ID" value="KAJ1916642.1"/>
    <property type="molecule type" value="Genomic_DNA"/>
</dbReference>
<sequence>MTTYEVRLVFSKEDLDLLKAILDDNIEKDRQVISAAVYIPLMGFEIEKIIKLKLQVSILTVLQNFRSDKTPK</sequence>
<keyword evidence="2" id="KW-1185">Reference proteome</keyword>
<dbReference type="Proteomes" id="UP001150538">
    <property type="component" value="Unassembled WGS sequence"/>
</dbReference>
<name>A0A9W8DSB8_9FUNG</name>
<evidence type="ECO:0000313" key="1">
    <source>
        <dbReference type="EMBL" id="KAJ1916642.1"/>
    </source>
</evidence>
<gene>
    <name evidence="1" type="ORF">H4219_003657</name>
</gene>
<accession>A0A9W8DSB8</accession>
<dbReference type="AlphaFoldDB" id="A0A9W8DSB8"/>
<organism evidence="1 2">
    <name type="scientific">Mycoemilia scoparia</name>
    <dbReference type="NCBI Taxonomy" id="417184"/>
    <lineage>
        <taxon>Eukaryota</taxon>
        <taxon>Fungi</taxon>
        <taxon>Fungi incertae sedis</taxon>
        <taxon>Zoopagomycota</taxon>
        <taxon>Kickxellomycotina</taxon>
        <taxon>Kickxellomycetes</taxon>
        <taxon>Kickxellales</taxon>
        <taxon>Kickxellaceae</taxon>
        <taxon>Mycoemilia</taxon>
    </lineage>
</organism>
<comment type="caution">
    <text evidence="1">The sequence shown here is derived from an EMBL/GenBank/DDBJ whole genome shotgun (WGS) entry which is preliminary data.</text>
</comment>
<proteinExistence type="predicted"/>
<protein>
    <submittedName>
        <fullName evidence="1">Uncharacterized protein</fullName>
    </submittedName>
</protein>